<protein>
    <submittedName>
        <fullName evidence="2">Antitoxin component YwqK of YwqJK toxin-antitoxin module</fullName>
    </submittedName>
</protein>
<accession>A0A420E271</accession>
<keyword evidence="1" id="KW-0732">Signal</keyword>
<dbReference type="Proteomes" id="UP000285780">
    <property type="component" value="Unassembled WGS sequence"/>
</dbReference>
<reference evidence="2 3" key="1">
    <citation type="submission" date="2018-09" db="EMBL/GenBank/DDBJ databases">
        <title>Genomic Encyclopedia of Archaeal and Bacterial Type Strains, Phase II (KMG-II): from individual species to whole genera.</title>
        <authorList>
            <person name="Goeker M."/>
        </authorList>
    </citation>
    <scope>NUCLEOTIDE SEQUENCE [LARGE SCALE GENOMIC DNA]</scope>
    <source>
        <strain evidence="2 3">DSM 16505</strain>
    </source>
</reference>
<evidence type="ECO:0000313" key="3">
    <source>
        <dbReference type="Proteomes" id="UP000285780"/>
    </source>
</evidence>
<name>A0A420E271_9FLAO</name>
<dbReference type="Gene3D" id="3.90.930.1">
    <property type="match status" value="1"/>
</dbReference>
<dbReference type="AlphaFoldDB" id="A0A420E271"/>
<feature type="chain" id="PRO_5019413132" evidence="1">
    <location>
        <begin position="21"/>
        <end position="368"/>
    </location>
</feature>
<dbReference type="Pfam" id="PF07661">
    <property type="entry name" value="MORN_2"/>
    <property type="match status" value="4"/>
</dbReference>
<organism evidence="2 3">
    <name type="scientific">Tenacibaculum lutimaris</name>
    <dbReference type="NCBI Taxonomy" id="285258"/>
    <lineage>
        <taxon>Bacteria</taxon>
        <taxon>Pseudomonadati</taxon>
        <taxon>Bacteroidota</taxon>
        <taxon>Flavobacteriia</taxon>
        <taxon>Flavobacteriales</taxon>
        <taxon>Flavobacteriaceae</taxon>
        <taxon>Tenacibaculum</taxon>
    </lineage>
</organism>
<dbReference type="RefSeq" id="WP_120186840.1">
    <property type="nucleotide sequence ID" value="NZ_RAQM01000008.1"/>
</dbReference>
<dbReference type="Gene3D" id="2.20.110.10">
    <property type="entry name" value="Histone H3 K4-specific methyltransferase SET7/9 N-terminal domain"/>
    <property type="match status" value="2"/>
</dbReference>
<dbReference type="EMBL" id="RAQM01000008">
    <property type="protein sequence ID" value="RKF04003.1"/>
    <property type="molecule type" value="Genomic_DNA"/>
</dbReference>
<feature type="signal peptide" evidence="1">
    <location>
        <begin position="1"/>
        <end position="20"/>
    </location>
</feature>
<evidence type="ECO:0000313" key="2">
    <source>
        <dbReference type="EMBL" id="RKF04003.1"/>
    </source>
</evidence>
<sequence>MNRLKILLIGCLTITSQIVAQNLVMQNDIVEQQFGKQILYKDSNNNLLNGYYKIADNRGNFIDAHFKNGTKEGIQTNYDYKERKLSEKSFKNGKTHGKYKRFHQNGQVNVQGEFVNGNQEGKWEYFNDKGEIEVREFYKSGKAEGKWWKKVRTNSNIASFITENYKNGEHYGRSEQKDADGKIEWERKYTNDGSYWHKSYYSNGKPEIEKNLKDYKLDGVQKTWNQNGILLSMKTFSKDQIQQEIYYYKNGHKDQVHNYSYGKKEDLFERYTEKGIKLEVGYYKHGFKTGVWKNFDSETGRLITERTYENNVLNGIYKSYNEANKVSTEGSYKNGEQDGIWKHYNLAGKLIQETEYQIGKEISEKKYK</sequence>
<dbReference type="InterPro" id="IPR011652">
    <property type="entry name" value="MORN_2"/>
</dbReference>
<evidence type="ECO:0000256" key="1">
    <source>
        <dbReference type="SAM" id="SignalP"/>
    </source>
</evidence>
<gene>
    <name evidence="2" type="ORF">C8N26_1635</name>
</gene>
<keyword evidence="3" id="KW-1185">Reference proteome</keyword>
<proteinExistence type="predicted"/>
<dbReference type="SUPFAM" id="SSF82185">
    <property type="entry name" value="Histone H3 K4-specific methyltransferase SET7/9 N-terminal domain"/>
    <property type="match status" value="2"/>
</dbReference>
<comment type="caution">
    <text evidence="2">The sequence shown here is derived from an EMBL/GenBank/DDBJ whole genome shotgun (WGS) entry which is preliminary data.</text>
</comment>